<comment type="caution">
    <text evidence="10">The sequence shown here is derived from an EMBL/GenBank/DDBJ whole genome shotgun (WGS) entry which is preliminary data.</text>
</comment>
<feature type="transmembrane region" description="Helical" evidence="7">
    <location>
        <begin position="231"/>
        <end position="255"/>
    </location>
</feature>
<evidence type="ECO:0000256" key="3">
    <source>
        <dbReference type="ARBA" id="ARBA00022692"/>
    </source>
</evidence>
<keyword evidence="3 7" id="KW-0812">Transmembrane</keyword>
<reference evidence="10" key="1">
    <citation type="submission" date="2019-02" db="EMBL/GenBank/DDBJ databases">
        <authorList>
            <person name="Li S.-H."/>
        </authorList>
    </citation>
    <scope>NUCLEOTIDE SEQUENCE</scope>
    <source>
        <strain evidence="10">IMCC8485</strain>
    </source>
</reference>
<proteinExistence type="inferred from homology"/>
<feature type="transmembrane region" description="Helical" evidence="7">
    <location>
        <begin position="139"/>
        <end position="160"/>
    </location>
</feature>
<dbReference type="Pfam" id="PF16733">
    <property type="entry name" value="NRho"/>
    <property type="match status" value="1"/>
</dbReference>
<evidence type="ECO:0000256" key="7">
    <source>
        <dbReference type="SAM" id="Phobius"/>
    </source>
</evidence>
<feature type="transmembrane region" description="Helical" evidence="7">
    <location>
        <begin position="172"/>
        <end position="193"/>
    </location>
</feature>
<dbReference type="Gene3D" id="1.20.1540.10">
    <property type="entry name" value="Rhomboid-like"/>
    <property type="match status" value="1"/>
</dbReference>
<dbReference type="Gene3D" id="3.30.70.2080">
    <property type="match status" value="1"/>
</dbReference>
<feature type="transmembrane region" description="Helical" evidence="7">
    <location>
        <begin position="85"/>
        <end position="107"/>
    </location>
</feature>
<dbReference type="GO" id="GO:0008233">
    <property type="term" value="F:peptidase activity"/>
    <property type="evidence" value="ECO:0007669"/>
    <property type="project" value="UniProtKB-KW"/>
</dbReference>
<keyword evidence="5 7" id="KW-1133">Transmembrane helix</keyword>
<evidence type="ECO:0000256" key="6">
    <source>
        <dbReference type="ARBA" id="ARBA00023136"/>
    </source>
</evidence>
<dbReference type="InterPro" id="IPR035952">
    <property type="entry name" value="Rhomboid-like_sf"/>
</dbReference>
<protein>
    <submittedName>
        <fullName evidence="10">Rhomboid family intramembrane serine protease</fullName>
    </submittedName>
</protein>
<keyword evidence="10" id="KW-0645">Protease</keyword>
<name>A0ABT3SWI1_9GAMM</name>
<comment type="subcellular location">
    <subcellularLocation>
        <location evidence="1">Membrane</location>
        <topology evidence="1">Multi-pass membrane protein</topology>
    </subcellularLocation>
</comment>
<dbReference type="InterPro" id="IPR031976">
    <property type="entry name" value="NRho"/>
</dbReference>
<gene>
    <name evidence="10" type="ORF">EYC87_12185</name>
</gene>
<comment type="similarity">
    <text evidence="2">Belongs to the peptidase S54 family.</text>
</comment>
<evidence type="ECO:0000256" key="2">
    <source>
        <dbReference type="ARBA" id="ARBA00009045"/>
    </source>
</evidence>
<sequence>MRKTFRALQVPLGEDLLPLTALLRSRGVLHQIYEESGQQVLSVFDPSHVQPVENLYRAWRSGDVQIEARAGKPVASTVPLLEWRLCPVTTVFALLSIVFFLAFFLGAPEQWLALLSFTPFEVQGDQIRFLPMGDQYWRLITPAFLHFGWLHITFNTLWLWELGSRVERATGSFNTLGLLLVIALVSNVSQYQFGGPGLFGGMSGVVYGLLGFSWVAPLLQPAWAIQPPKGIMLFMVGWLFVCLFGVVEVLGFGAIANAAHLGGLLCGAALGCLLGGLSRLRNSRSENL</sequence>
<evidence type="ECO:0000259" key="8">
    <source>
        <dbReference type="Pfam" id="PF01694"/>
    </source>
</evidence>
<dbReference type="InterPro" id="IPR038244">
    <property type="entry name" value="NRho_sf"/>
</dbReference>
<dbReference type="EMBL" id="SHNP01000004">
    <property type="protein sequence ID" value="MCX2974343.1"/>
    <property type="molecule type" value="Genomic_DNA"/>
</dbReference>
<accession>A0ABT3SWI1</accession>
<evidence type="ECO:0000256" key="1">
    <source>
        <dbReference type="ARBA" id="ARBA00004141"/>
    </source>
</evidence>
<keyword evidence="4" id="KW-0378">Hydrolase</keyword>
<dbReference type="InterPro" id="IPR022764">
    <property type="entry name" value="Peptidase_S54_rhomboid_dom"/>
</dbReference>
<dbReference type="GO" id="GO:0006508">
    <property type="term" value="P:proteolysis"/>
    <property type="evidence" value="ECO:0007669"/>
    <property type="project" value="UniProtKB-KW"/>
</dbReference>
<evidence type="ECO:0000256" key="4">
    <source>
        <dbReference type="ARBA" id="ARBA00022801"/>
    </source>
</evidence>
<evidence type="ECO:0000259" key="9">
    <source>
        <dbReference type="Pfam" id="PF16733"/>
    </source>
</evidence>
<keyword evidence="11" id="KW-1185">Reference proteome</keyword>
<dbReference type="Pfam" id="PF01694">
    <property type="entry name" value="Rhomboid"/>
    <property type="match status" value="1"/>
</dbReference>
<evidence type="ECO:0000313" key="11">
    <source>
        <dbReference type="Proteomes" id="UP001143307"/>
    </source>
</evidence>
<evidence type="ECO:0000313" key="10">
    <source>
        <dbReference type="EMBL" id="MCX2974343.1"/>
    </source>
</evidence>
<feature type="transmembrane region" description="Helical" evidence="7">
    <location>
        <begin position="199"/>
        <end position="219"/>
    </location>
</feature>
<feature type="transmembrane region" description="Helical" evidence="7">
    <location>
        <begin position="261"/>
        <end position="280"/>
    </location>
</feature>
<organism evidence="10 11">
    <name type="scientific">Candidatus Seongchinamella marina</name>
    <dbReference type="NCBI Taxonomy" id="2518990"/>
    <lineage>
        <taxon>Bacteria</taxon>
        <taxon>Pseudomonadati</taxon>
        <taxon>Pseudomonadota</taxon>
        <taxon>Gammaproteobacteria</taxon>
        <taxon>Cellvibrionales</taxon>
        <taxon>Halieaceae</taxon>
        <taxon>Seongchinamella</taxon>
    </lineage>
</organism>
<evidence type="ECO:0000256" key="5">
    <source>
        <dbReference type="ARBA" id="ARBA00022989"/>
    </source>
</evidence>
<dbReference type="RefSeq" id="WP_279253126.1">
    <property type="nucleotide sequence ID" value="NZ_SHNP01000004.1"/>
</dbReference>
<feature type="domain" description="Rhomboid protease N-terminal" evidence="9">
    <location>
        <begin position="6"/>
        <end position="69"/>
    </location>
</feature>
<dbReference type="SUPFAM" id="SSF144091">
    <property type="entry name" value="Rhomboid-like"/>
    <property type="match status" value="1"/>
</dbReference>
<dbReference type="PANTHER" id="PTHR43731:SF14">
    <property type="entry name" value="PRESENILIN-ASSOCIATED RHOMBOID-LIKE PROTEIN, MITOCHONDRIAL"/>
    <property type="match status" value="1"/>
</dbReference>
<dbReference type="Proteomes" id="UP001143307">
    <property type="component" value="Unassembled WGS sequence"/>
</dbReference>
<dbReference type="InterPro" id="IPR050925">
    <property type="entry name" value="Rhomboid_protease_S54"/>
</dbReference>
<feature type="domain" description="Peptidase S54 rhomboid" evidence="8">
    <location>
        <begin position="134"/>
        <end position="274"/>
    </location>
</feature>
<dbReference type="PANTHER" id="PTHR43731">
    <property type="entry name" value="RHOMBOID PROTEASE"/>
    <property type="match status" value="1"/>
</dbReference>
<keyword evidence="6 7" id="KW-0472">Membrane</keyword>